<dbReference type="Pfam" id="PF02563">
    <property type="entry name" value="Poly_export"/>
    <property type="match status" value="1"/>
</dbReference>
<feature type="domain" description="Polysaccharide export protein N-terminal" evidence="16">
    <location>
        <begin position="34"/>
        <end position="133"/>
    </location>
</feature>
<dbReference type="Pfam" id="PF22461">
    <property type="entry name" value="SLBB_2"/>
    <property type="match status" value="1"/>
</dbReference>
<evidence type="ECO:0000256" key="8">
    <source>
        <dbReference type="ARBA" id="ARBA00023047"/>
    </source>
</evidence>
<evidence type="ECO:0000256" key="15">
    <source>
        <dbReference type="SAM" id="Phobius"/>
    </source>
</evidence>
<keyword evidence="14" id="KW-0449">Lipoprotein</keyword>
<dbReference type="EMBL" id="QRKC01000002">
    <property type="protein sequence ID" value="RHH78699.1"/>
    <property type="molecule type" value="Genomic_DNA"/>
</dbReference>
<dbReference type="PANTHER" id="PTHR33619">
    <property type="entry name" value="POLYSACCHARIDE EXPORT PROTEIN GFCE-RELATED"/>
    <property type="match status" value="1"/>
</dbReference>
<keyword evidence="9" id="KW-0406">Ion transport</keyword>
<organism evidence="18 19">
    <name type="scientific">Parabacteroides merdae</name>
    <dbReference type="NCBI Taxonomy" id="46503"/>
    <lineage>
        <taxon>Bacteria</taxon>
        <taxon>Pseudomonadati</taxon>
        <taxon>Bacteroidota</taxon>
        <taxon>Bacteroidia</taxon>
        <taxon>Bacteroidales</taxon>
        <taxon>Tannerellaceae</taxon>
        <taxon>Parabacteroides</taxon>
    </lineage>
</organism>
<dbReference type="RefSeq" id="WP_122291100.1">
    <property type="nucleotide sequence ID" value="NZ_CP081901.1"/>
</dbReference>
<evidence type="ECO:0000256" key="7">
    <source>
        <dbReference type="ARBA" id="ARBA00022729"/>
    </source>
</evidence>
<keyword evidence="4" id="KW-1134">Transmembrane beta strand</keyword>
<dbReference type="GO" id="GO:0006811">
    <property type="term" value="P:monoatomic ion transport"/>
    <property type="evidence" value="ECO:0007669"/>
    <property type="project" value="UniProtKB-KW"/>
</dbReference>
<dbReference type="InterPro" id="IPR054765">
    <property type="entry name" value="SLBB_dom"/>
</dbReference>
<feature type="domain" description="SLBB" evidence="17">
    <location>
        <begin position="138"/>
        <end position="217"/>
    </location>
</feature>
<keyword evidence="7" id="KW-0732">Signal</keyword>
<accession>A0A414XXX6</accession>
<name>A0A414XXX6_9BACT</name>
<evidence type="ECO:0000256" key="3">
    <source>
        <dbReference type="ARBA" id="ARBA00022448"/>
    </source>
</evidence>
<evidence type="ECO:0000256" key="10">
    <source>
        <dbReference type="ARBA" id="ARBA00023114"/>
    </source>
</evidence>
<dbReference type="GO" id="GO:0009279">
    <property type="term" value="C:cell outer membrane"/>
    <property type="evidence" value="ECO:0007669"/>
    <property type="project" value="UniProtKB-SubCell"/>
</dbReference>
<keyword evidence="12" id="KW-0564">Palmitate</keyword>
<evidence type="ECO:0000313" key="19">
    <source>
        <dbReference type="Proteomes" id="UP000283732"/>
    </source>
</evidence>
<keyword evidence="10" id="KW-0626">Porin</keyword>
<keyword evidence="13" id="KW-0998">Cell outer membrane</keyword>
<dbReference type="PANTHER" id="PTHR33619:SF3">
    <property type="entry name" value="POLYSACCHARIDE EXPORT PROTEIN GFCE-RELATED"/>
    <property type="match status" value="1"/>
</dbReference>
<dbReference type="GO" id="GO:0015288">
    <property type="term" value="F:porin activity"/>
    <property type="evidence" value="ECO:0007669"/>
    <property type="project" value="UniProtKB-KW"/>
</dbReference>
<evidence type="ECO:0000256" key="13">
    <source>
        <dbReference type="ARBA" id="ARBA00023237"/>
    </source>
</evidence>
<reference evidence="18 19" key="1">
    <citation type="submission" date="2018-08" db="EMBL/GenBank/DDBJ databases">
        <title>A genome reference for cultivated species of the human gut microbiota.</title>
        <authorList>
            <person name="Zou Y."/>
            <person name="Xue W."/>
            <person name="Luo G."/>
        </authorList>
    </citation>
    <scope>NUCLEOTIDE SEQUENCE [LARGE SCALE GENOMIC DNA]</scope>
    <source>
        <strain evidence="18 19">AM16-50</strain>
    </source>
</reference>
<gene>
    <name evidence="18" type="ORF">DW191_07210</name>
</gene>
<feature type="transmembrane region" description="Helical" evidence="15">
    <location>
        <begin position="235"/>
        <end position="255"/>
    </location>
</feature>
<evidence type="ECO:0000256" key="14">
    <source>
        <dbReference type="ARBA" id="ARBA00023288"/>
    </source>
</evidence>
<comment type="caution">
    <text evidence="18">The sequence shown here is derived from an EMBL/GenBank/DDBJ whole genome shotgun (WGS) entry which is preliminary data.</text>
</comment>
<evidence type="ECO:0000259" key="17">
    <source>
        <dbReference type="Pfam" id="PF22461"/>
    </source>
</evidence>
<sequence length="257" mass="28514">MLMCVVVLCTSCASSKKVVYLQDVVPLKQQDIEQKYEVYVHNDDLLAIMVNSKNPELALPFNMPMVSYQLGSGSTGSGGQRMLGYLVDSNGDIDFPILGKLHVAGLTRMQLTEMIKQRLIDEDLIKDPIVTVQFLNYKVSVMGEVNAPGSFNISGDRITLLEALSMAGDLTIYGRRDRVAVIREKDGKRTILMHDLRSSDIFNSPCYYLQQNDIVYVEPNKAKAEQTDINQNKSLGVWFGAISALVSIASLIVTLTK</sequence>
<dbReference type="GO" id="GO:0046930">
    <property type="term" value="C:pore complex"/>
    <property type="evidence" value="ECO:0007669"/>
    <property type="project" value="UniProtKB-KW"/>
</dbReference>
<keyword evidence="8" id="KW-0625">Polysaccharide transport</keyword>
<evidence type="ECO:0000259" key="16">
    <source>
        <dbReference type="Pfam" id="PF02563"/>
    </source>
</evidence>
<evidence type="ECO:0000256" key="4">
    <source>
        <dbReference type="ARBA" id="ARBA00022452"/>
    </source>
</evidence>
<protein>
    <submittedName>
        <fullName evidence="18">Polysaccharide export protein</fullName>
    </submittedName>
</protein>
<keyword evidence="15" id="KW-1133">Transmembrane helix</keyword>
<dbReference type="AlphaFoldDB" id="A0A414XXX6"/>
<comment type="subcellular location">
    <subcellularLocation>
        <location evidence="1">Cell outer membrane</location>
        <topology evidence="1">Multi-pass membrane protein</topology>
    </subcellularLocation>
</comment>
<comment type="similarity">
    <text evidence="2">Belongs to the BexD/CtrA/VexA family.</text>
</comment>
<evidence type="ECO:0000256" key="2">
    <source>
        <dbReference type="ARBA" id="ARBA00009450"/>
    </source>
</evidence>
<keyword evidence="5" id="KW-0762">Sugar transport</keyword>
<dbReference type="GO" id="GO:0015159">
    <property type="term" value="F:polysaccharide transmembrane transporter activity"/>
    <property type="evidence" value="ECO:0007669"/>
    <property type="project" value="InterPro"/>
</dbReference>
<dbReference type="Proteomes" id="UP000283732">
    <property type="component" value="Unassembled WGS sequence"/>
</dbReference>
<evidence type="ECO:0000256" key="1">
    <source>
        <dbReference type="ARBA" id="ARBA00004571"/>
    </source>
</evidence>
<keyword evidence="11 15" id="KW-0472">Membrane</keyword>
<evidence type="ECO:0000256" key="11">
    <source>
        <dbReference type="ARBA" id="ARBA00023136"/>
    </source>
</evidence>
<keyword evidence="6 15" id="KW-0812">Transmembrane</keyword>
<evidence type="ECO:0000256" key="6">
    <source>
        <dbReference type="ARBA" id="ARBA00022692"/>
    </source>
</evidence>
<evidence type="ECO:0000256" key="12">
    <source>
        <dbReference type="ARBA" id="ARBA00023139"/>
    </source>
</evidence>
<evidence type="ECO:0000256" key="9">
    <source>
        <dbReference type="ARBA" id="ARBA00023065"/>
    </source>
</evidence>
<dbReference type="InterPro" id="IPR003715">
    <property type="entry name" value="Poly_export_N"/>
</dbReference>
<proteinExistence type="inferred from homology"/>
<evidence type="ECO:0000256" key="5">
    <source>
        <dbReference type="ARBA" id="ARBA00022597"/>
    </source>
</evidence>
<keyword evidence="3" id="KW-0813">Transport</keyword>
<evidence type="ECO:0000313" key="18">
    <source>
        <dbReference type="EMBL" id="RHH78699.1"/>
    </source>
</evidence>
<dbReference type="Gene3D" id="3.10.560.10">
    <property type="entry name" value="Outer membrane lipoprotein wza domain like"/>
    <property type="match status" value="1"/>
</dbReference>
<dbReference type="InterPro" id="IPR049712">
    <property type="entry name" value="Poly_export"/>
</dbReference>